<proteinExistence type="predicted"/>
<dbReference type="AlphaFoldDB" id="A0A3M7RG39"/>
<sequence>MQSKSEIRPTQNLPSIFLNSKQKSVDKLRKFELFKQLYEATTNNEDYKKMRRPIKPSLPVYMYSRYENSKFYHENSYYYPRFKKPVEWTVLLTKRHDEYSTSSSSMS</sequence>
<dbReference type="Proteomes" id="UP000276133">
    <property type="component" value="Unassembled WGS sequence"/>
</dbReference>
<gene>
    <name evidence="1" type="ORF">BpHYR1_046855</name>
</gene>
<evidence type="ECO:0000313" key="1">
    <source>
        <dbReference type="EMBL" id="RNA22419.1"/>
    </source>
</evidence>
<dbReference type="OrthoDB" id="10370239at2759"/>
<dbReference type="EMBL" id="REGN01003456">
    <property type="protein sequence ID" value="RNA22419.1"/>
    <property type="molecule type" value="Genomic_DNA"/>
</dbReference>
<reference evidence="1 2" key="1">
    <citation type="journal article" date="2018" name="Sci. Rep.">
        <title>Genomic signatures of local adaptation to the degree of environmental predictability in rotifers.</title>
        <authorList>
            <person name="Franch-Gras L."/>
            <person name="Hahn C."/>
            <person name="Garcia-Roger E.M."/>
            <person name="Carmona M.J."/>
            <person name="Serra M."/>
            <person name="Gomez A."/>
        </authorList>
    </citation>
    <scope>NUCLEOTIDE SEQUENCE [LARGE SCALE GENOMIC DNA]</scope>
    <source>
        <strain evidence="1">HYR1</strain>
    </source>
</reference>
<evidence type="ECO:0000313" key="2">
    <source>
        <dbReference type="Proteomes" id="UP000276133"/>
    </source>
</evidence>
<protein>
    <submittedName>
        <fullName evidence="1">Uncharacterized protein</fullName>
    </submittedName>
</protein>
<name>A0A3M7RG39_BRAPC</name>
<organism evidence="1 2">
    <name type="scientific">Brachionus plicatilis</name>
    <name type="common">Marine rotifer</name>
    <name type="synonym">Brachionus muelleri</name>
    <dbReference type="NCBI Taxonomy" id="10195"/>
    <lineage>
        <taxon>Eukaryota</taxon>
        <taxon>Metazoa</taxon>
        <taxon>Spiralia</taxon>
        <taxon>Gnathifera</taxon>
        <taxon>Rotifera</taxon>
        <taxon>Eurotatoria</taxon>
        <taxon>Monogononta</taxon>
        <taxon>Pseudotrocha</taxon>
        <taxon>Ploima</taxon>
        <taxon>Brachionidae</taxon>
        <taxon>Brachionus</taxon>
    </lineage>
</organism>
<accession>A0A3M7RG39</accession>
<keyword evidence="2" id="KW-1185">Reference proteome</keyword>
<comment type="caution">
    <text evidence="1">The sequence shown here is derived from an EMBL/GenBank/DDBJ whole genome shotgun (WGS) entry which is preliminary data.</text>
</comment>